<sequence length="85" mass="9715">MSQSQENCLFDSHRFTHERWGGDFSTGYPSRLFFCRDFLLADCQKTLLIFSEGFYIYLARTSLQAAPDKPADSADWEGILPAGRI</sequence>
<dbReference type="EMBL" id="AFGF01000269">
    <property type="protein sequence ID" value="EGO61923.1"/>
    <property type="molecule type" value="Genomic_DNA"/>
</dbReference>
<accession>F7NPT2</accession>
<proteinExistence type="predicted"/>
<name>F7NPT2_9FIRM</name>
<evidence type="ECO:0000313" key="1">
    <source>
        <dbReference type="EMBL" id="EGO61923.1"/>
    </source>
</evidence>
<protein>
    <submittedName>
        <fullName evidence="1">Uncharacterized protein</fullName>
    </submittedName>
</protein>
<reference evidence="1 2" key="1">
    <citation type="journal article" date="2011" name="EMBO J.">
        <title>Structural diversity of bacterial flagellar motors.</title>
        <authorList>
            <person name="Chen S."/>
            <person name="Beeby M."/>
            <person name="Murphy G.E."/>
            <person name="Leadbetter J.R."/>
            <person name="Hendrixson D.R."/>
            <person name="Briegel A."/>
            <person name="Li Z."/>
            <person name="Shi J."/>
            <person name="Tocheva E.I."/>
            <person name="Muller A."/>
            <person name="Dobro M.J."/>
            <person name="Jensen G.J."/>
        </authorList>
    </citation>
    <scope>NUCLEOTIDE SEQUENCE [LARGE SCALE GENOMIC DNA]</scope>
    <source>
        <strain evidence="1 2">DSM 6540</strain>
    </source>
</reference>
<gene>
    <name evidence="1" type="ORF">ALO_20647</name>
</gene>
<keyword evidence="2" id="KW-1185">Reference proteome</keyword>
<comment type="caution">
    <text evidence="1">The sequence shown here is derived from an EMBL/GenBank/DDBJ whole genome shotgun (WGS) entry which is preliminary data.</text>
</comment>
<dbReference type="STRING" id="1009370.ALO_20647"/>
<dbReference type="AlphaFoldDB" id="F7NPT2"/>
<organism evidence="1 2">
    <name type="scientific">Acetonema longum DSM 6540</name>
    <dbReference type="NCBI Taxonomy" id="1009370"/>
    <lineage>
        <taxon>Bacteria</taxon>
        <taxon>Bacillati</taxon>
        <taxon>Bacillota</taxon>
        <taxon>Negativicutes</taxon>
        <taxon>Acetonemataceae</taxon>
        <taxon>Acetonema</taxon>
    </lineage>
</organism>
<dbReference type="Proteomes" id="UP000003240">
    <property type="component" value="Unassembled WGS sequence"/>
</dbReference>
<evidence type="ECO:0000313" key="2">
    <source>
        <dbReference type="Proteomes" id="UP000003240"/>
    </source>
</evidence>